<comment type="caution">
    <text evidence="3">The sequence shown here is derived from an EMBL/GenBank/DDBJ whole genome shotgun (WGS) entry which is preliminary data.</text>
</comment>
<dbReference type="AlphaFoldDB" id="A0A9D9I0G5"/>
<dbReference type="InterPro" id="IPR000160">
    <property type="entry name" value="GGDEF_dom"/>
</dbReference>
<dbReference type="EMBL" id="JADIML010000152">
    <property type="protein sequence ID" value="MBO8463390.1"/>
    <property type="molecule type" value="Genomic_DNA"/>
</dbReference>
<dbReference type="Gene3D" id="3.30.70.270">
    <property type="match status" value="1"/>
</dbReference>
<feature type="domain" description="GGDEF" evidence="2">
    <location>
        <begin position="510"/>
        <end position="643"/>
    </location>
</feature>
<reference evidence="3" key="2">
    <citation type="journal article" date="2021" name="PeerJ">
        <title>Extensive microbial diversity within the chicken gut microbiome revealed by metagenomics and culture.</title>
        <authorList>
            <person name="Gilroy R."/>
            <person name="Ravi A."/>
            <person name="Getino M."/>
            <person name="Pursley I."/>
            <person name="Horton D.L."/>
            <person name="Alikhan N.F."/>
            <person name="Baker D."/>
            <person name="Gharbi K."/>
            <person name="Hall N."/>
            <person name="Watson M."/>
            <person name="Adriaenssens E.M."/>
            <person name="Foster-Nyarko E."/>
            <person name="Jarju S."/>
            <person name="Secka A."/>
            <person name="Antonio M."/>
            <person name="Oren A."/>
            <person name="Chaudhuri R.R."/>
            <person name="La Ragione R."/>
            <person name="Hildebrand F."/>
            <person name="Pallen M.J."/>
        </authorList>
    </citation>
    <scope>NUCLEOTIDE SEQUENCE</scope>
    <source>
        <strain evidence="3">E3-2379</strain>
    </source>
</reference>
<evidence type="ECO:0000313" key="3">
    <source>
        <dbReference type="EMBL" id="MBO8463390.1"/>
    </source>
</evidence>
<sequence length="646" mass="74295">MKEEHKKKLESLIGFQMLTIFFVLFFVVFIVISFLRMDGLRGSTLKEQEMMLEDVVRQYENSKEGLSNNIALFEKDYFNRAEAVEYALQKMSLEDITVEELKKLVTLMQVNKIHLVSDDGVIIVSSSEESIGLNLRENKEASDFWKVIDGKEERAISIGRKSIITGEKRIFIGVKSKISGISVIQLDVAMEVYEKTISAFTIDTLIKSIPTDKEEGVFAVDATSGELLSITKNNKQELVFKEGETPEEFLKHLQKNYHWSPAKINGKYKYLTLKHCDHYIFGVWTTVGKTYNNAVMELIVMGGILFVILILIYFMLKRLIKKYILSDLENIDKTVHKVLLGDVDSSFDSVKSLELQKLGIILENWREAYNHTSERLMKLVERLNPDVAIFECIQEVNKVVFSSNICNLLEIQDETLQDISKDCQKFKNYINKIRQQENDEGYIKLNSGRYISIDTLGEGEGFYGVILDQTKELKRVEQVEEQMKRDSMTGLYNRLGLEEEMKKSLIIQPNQGIMMLFDLDNFKKVNDNEGHQAGDDALKRFGDCLRHCFRSQDIIARMGGDEFVVFIKDTLSEETIQSKCNLVLKQSRHALLEYYEKYQVSVSIGVAVVSTELATYGALYQNADNAMYMAKRLGKNTFYIYKMESK</sequence>
<accession>A0A9D9I0G5</accession>
<dbReference type="InterPro" id="IPR043128">
    <property type="entry name" value="Rev_trsase/Diguanyl_cyclase"/>
</dbReference>
<feature type="transmembrane region" description="Helical" evidence="1">
    <location>
        <begin position="12"/>
        <end position="35"/>
    </location>
</feature>
<feature type="transmembrane region" description="Helical" evidence="1">
    <location>
        <begin position="298"/>
        <end position="316"/>
    </location>
</feature>
<dbReference type="CDD" id="cd01949">
    <property type="entry name" value="GGDEF"/>
    <property type="match status" value="1"/>
</dbReference>
<dbReference type="SUPFAM" id="SSF55073">
    <property type="entry name" value="Nucleotide cyclase"/>
    <property type="match status" value="1"/>
</dbReference>
<dbReference type="SMART" id="SM00267">
    <property type="entry name" value="GGDEF"/>
    <property type="match status" value="1"/>
</dbReference>
<dbReference type="PANTHER" id="PTHR46663:SF2">
    <property type="entry name" value="GGDEF DOMAIN-CONTAINING PROTEIN"/>
    <property type="match status" value="1"/>
</dbReference>
<evidence type="ECO:0000313" key="4">
    <source>
        <dbReference type="Proteomes" id="UP000823618"/>
    </source>
</evidence>
<organism evidence="3 4">
    <name type="scientific">Candidatus Scybalomonas excrementavium</name>
    <dbReference type="NCBI Taxonomy" id="2840943"/>
    <lineage>
        <taxon>Bacteria</taxon>
        <taxon>Bacillati</taxon>
        <taxon>Bacillota</taxon>
        <taxon>Clostridia</taxon>
        <taxon>Lachnospirales</taxon>
        <taxon>Lachnospiraceae</taxon>
        <taxon>Lachnospiraceae incertae sedis</taxon>
        <taxon>Candidatus Scybalomonas</taxon>
    </lineage>
</organism>
<dbReference type="PANTHER" id="PTHR46663">
    <property type="entry name" value="DIGUANYLATE CYCLASE DGCT-RELATED"/>
    <property type="match status" value="1"/>
</dbReference>
<keyword evidence="1" id="KW-0472">Membrane</keyword>
<proteinExistence type="predicted"/>
<dbReference type="InterPro" id="IPR029787">
    <property type="entry name" value="Nucleotide_cyclase"/>
</dbReference>
<dbReference type="InterPro" id="IPR052163">
    <property type="entry name" value="DGC-Regulatory_Protein"/>
</dbReference>
<dbReference type="Proteomes" id="UP000823618">
    <property type="component" value="Unassembled WGS sequence"/>
</dbReference>
<evidence type="ECO:0000259" key="2">
    <source>
        <dbReference type="PROSITE" id="PS50887"/>
    </source>
</evidence>
<keyword evidence="1" id="KW-0812">Transmembrane</keyword>
<gene>
    <name evidence="3" type="ORF">IAC13_05595</name>
</gene>
<dbReference type="NCBIfam" id="TIGR00254">
    <property type="entry name" value="GGDEF"/>
    <property type="match status" value="1"/>
</dbReference>
<protein>
    <submittedName>
        <fullName evidence="3">GGDEF domain-containing protein</fullName>
    </submittedName>
</protein>
<reference evidence="3" key="1">
    <citation type="submission" date="2020-10" db="EMBL/GenBank/DDBJ databases">
        <authorList>
            <person name="Gilroy R."/>
        </authorList>
    </citation>
    <scope>NUCLEOTIDE SEQUENCE</scope>
    <source>
        <strain evidence="3">E3-2379</strain>
    </source>
</reference>
<keyword evidence="1" id="KW-1133">Transmembrane helix</keyword>
<dbReference type="PROSITE" id="PS50887">
    <property type="entry name" value="GGDEF"/>
    <property type="match status" value="1"/>
</dbReference>
<dbReference type="Pfam" id="PF00990">
    <property type="entry name" value="GGDEF"/>
    <property type="match status" value="1"/>
</dbReference>
<evidence type="ECO:0000256" key="1">
    <source>
        <dbReference type="SAM" id="Phobius"/>
    </source>
</evidence>
<name>A0A9D9I0G5_9FIRM</name>